<accession>A0A2T4C5W2</accession>
<keyword evidence="3" id="KW-1185">Reference proteome</keyword>
<dbReference type="PANTHER" id="PTHR17630:SF105">
    <property type="entry name" value="DIENELACTONE HYDROLASE FAMILY PROTEIN (AFU_ORTHOLOGUE AFUA_4G08790)"/>
    <property type="match status" value="1"/>
</dbReference>
<dbReference type="EMBL" id="KZ679131">
    <property type="protein sequence ID" value="PTB76956.1"/>
    <property type="molecule type" value="Genomic_DNA"/>
</dbReference>
<dbReference type="PANTHER" id="PTHR17630">
    <property type="entry name" value="DIENELACTONE HYDROLASE"/>
    <property type="match status" value="1"/>
</dbReference>
<name>A0A2T4C5W2_TRILO</name>
<dbReference type="GO" id="GO:0016787">
    <property type="term" value="F:hydrolase activity"/>
    <property type="evidence" value="ECO:0007669"/>
    <property type="project" value="InterPro"/>
</dbReference>
<dbReference type="InterPro" id="IPR002925">
    <property type="entry name" value="Dienelactn_hydro"/>
</dbReference>
<dbReference type="AlphaFoldDB" id="A0A2T4C5W2"/>
<dbReference type="Gene3D" id="3.40.50.1820">
    <property type="entry name" value="alpha/beta hydrolase"/>
    <property type="match status" value="1"/>
</dbReference>
<dbReference type="OrthoDB" id="17560at2759"/>
<dbReference type="SUPFAM" id="SSF53474">
    <property type="entry name" value="alpha/beta-Hydrolases"/>
    <property type="match status" value="1"/>
</dbReference>
<dbReference type="Proteomes" id="UP000240760">
    <property type="component" value="Unassembled WGS sequence"/>
</dbReference>
<sequence length="290" mass="31235">MSCTDCFHGTIHEGNPKGKEETLHNVLTYIAAPETGPTSSSQIIFITDVFGFNLVNNKLLADKDAAETRCLVLMPNVIPGGGAPLSAIELFDSLSTHVGLFDVTGQAKRAGAAMKAVAIFAPFAVRTRNAYPKLLKFSRNVRASLPVDAKLGVAGFCWGGMHSTKLTGKPAEEGGSRALFHAHFVAHPAGLKVPDDFVVAAKRYKVSISLAVGDLDRVLSKDKIERIERGLGEAFRRDSDGYEVKTYGGCKHGFAVRADSKRTTEDEAAVEAAAQAVYWFKKHLGLMGKR</sequence>
<evidence type="ECO:0000313" key="2">
    <source>
        <dbReference type="EMBL" id="PTB76956.1"/>
    </source>
</evidence>
<gene>
    <name evidence="2" type="ORF">M440DRAFT_1355250</name>
</gene>
<dbReference type="STRING" id="983965.A0A2T4C5W2"/>
<dbReference type="Pfam" id="PF01738">
    <property type="entry name" value="DLH"/>
    <property type="match status" value="1"/>
</dbReference>
<organism evidence="2 3">
    <name type="scientific">Trichoderma longibrachiatum ATCC 18648</name>
    <dbReference type="NCBI Taxonomy" id="983965"/>
    <lineage>
        <taxon>Eukaryota</taxon>
        <taxon>Fungi</taxon>
        <taxon>Dikarya</taxon>
        <taxon>Ascomycota</taxon>
        <taxon>Pezizomycotina</taxon>
        <taxon>Sordariomycetes</taxon>
        <taxon>Hypocreomycetidae</taxon>
        <taxon>Hypocreales</taxon>
        <taxon>Hypocreaceae</taxon>
        <taxon>Trichoderma</taxon>
    </lineage>
</organism>
<proteinExistence type="predicted"/>
<feature type="domain" description="Dienelactone hydrolase" evidence="1">
    <location>
        <begin position="28"/>
        <end position="283"/>
    </location>
</feature>
<protein>
    <recommendedName>
        <fullName evidence="1">Dienelactone hydrolase domain-containing protein</fullName>
    </recommendedName>
</protein>
<evidence type="ECO:0000259" key="1">
    <source>
        <dbReference type="Pfam" id="PF01738"/>
    </source>
</evidence>
<reference evidence="2 3" key="1">
    <citation type="submission" date="2016-07" db="EMBL/GenBank/DDBJ databases">
        <title>Multiple horizontal gene transfer events from other fungi enriched the ability of initially mycotrophic Trichoderma (Ascomycota) to feed on dead plant biomass.</title>
        <authorList>
            <consortium name="DOE Joint Genome Institute"/>
            <person name="Aerts A."/>
            <person name="Atanasova L."/>
            <person name="Chenthamara K."/>
            <person name="Zhang J."/>
            <person name="Grujic M."/>
            <person name="Henrissat B."/>
            <person name="Kuo A."/>
            <person name="Salamov A."/>
            <person name="Lipzen A."/>
            <person name="Labutti K."/>
            <person name="Barry K."/>
            <person name="Miao Y."/>
            <person name="Rahimi M.J."/>
            <person name="Shen Q."/>
            <person name="Grigoriev I.V."/>
            <person name="Kubicek C.P."/>
            <person name="Druzhinina I.S."/>
        </authorList>
    </citation>
    <scope>NUCLEOTIDE SEQUENCE [LARGE SCALE GENOMIC DNA]</scope>
    <source>
        <strain evidence="2 3">ATCC 18648</strain>
    </source>
</reference>
<dbReference type="InterPro" id="IPR029058">
    <property type="entry name" value="AB_hydrolase_fold"/>
</dbReference>
<evidence type="ECO:0000313" key="3">
    <source>
        <dbReference type="Proteomes" id="UP000240760"/>
    </source>
</evidence>